<protein>
    <submittedName>
        <fullName evidence="3">DsrE/DsrF/DrsH-like family protein</fullName>
    </submittedName>
</protein>
<dbReference type="EMBL" id="JAHBBH010000003">
    <property type="protein sequence ID" value="MBW3091676.1"/>
    <property type="molecule type" value="Genomic_DNA"/>
</dbReference>
<dbReference type="InterPro" id="IPR001455">
    <property type="entry name" value="TusA-like"/>
</dbReference>
<accession>A0ABS6WCB0</accession>
<dbReference type="PROSITE" id="PS01148">
    <property type="entry name" value="UPF0033"/>
    <property type="match status" value="1"/>
</dbReference>
<dbReference type="PANTHER" id="PTHR34655">
    <property type="entry name" value="CONSERVED WITHIN P. AEROPHILUM"/>
    <property type="match status" value="1"/>
</dbReference>
<dbReference type="Pfam" id="PF01206">
    <property type="entry name" value="TusA"/>
    <property type="match status" value="1"/>
</dbReference>
<comment type="caution">
    <text evidence="3">The sequence shown here is derived from an EMBL/GenBank/DDBJ whole genome shotgun (WGS) entry which is preliminary data.</text>
</comment>
<evidence type="ECO:0000256" key="1">
    <source>
        <dbReference type="SAM" id="MobiDB-lite"/>
    </source>
</evidence>
<evidence type="ECO:0000259" key="2">
    <source>
        <dbReference type="PROSITE" id="PS50206"/>
    </source>
</evidence>
<dbReference type="RefSeq" id="WP_219057793.1">
    <property type="nucleotide sequence ID" value="NZ_JAHBBH010000003.1"/>
</dbReference>
<feature type="compositionally biased region" description="Low complexity" evidence="1">
    <location>
        <begin position="123"/>
        <end position="145"/>
    </location>
</feature>
<name>A0ABS6WCB0_9BIFI</name>
<keyword evidence="4" id="KW-1185">Reference proteome</keyword>
<dbReference type="PROSITE" id="PS50206">
    <property type="entry name" value="RHODANESE_3"/>
    <property type="match status" value="1"/>
</dbReference>
<dbReference type="Pfam" id="PF13686">
    <property type="entry name" value="DrsE_2"/>
    <property type="match status" value="1"/>
</dbReference>
<reference evidence="3 4" key="1">
    <citation type="submission" date="2021-05" db="EMBL/GenBank/DDBJ databases">
        <title>Phylogenetic classification of ten novel species belonging to the genus Bifidobacterium comprising B. colchicus sp. nov., B. abeli sp. nov., B. bicoloris sp. nov., B. guerezis sp. nov., B. rosaliae sp. nov., B. santillanensis sp. nov., B. argentati sp. nov., B. amazzoni sp. nov., B. pluviali sp. nov., and B. pinnaculum sp. nov.</title>
        <authorList>
            <person name="Lugli G.A."/>
            <person name="Ruiz Garcia L."/>
            <person name="Margolles A."/>
            <person name="Ventura M."/>
        </authorList>
    </citation>
    <scope>NUCLEOTIDE SEQUENCE [LARGE SCALE GENOMIC DNA]</scope>
    <source>
        <strain evidence="3 4">82T10</strain>
    </source>
</reference>
<dbReference type="Pfam" id="PF00581">
    <property type="entry name" value="Rhodanese"/>
    <property type="match status" value="1"/>
</dbReference>
<feature type="domain" description="Rhodanese" evidence="2">
    <location>
        <begin position="29"/>
        <end position="116"/>
    </location>
</feature>
<feature type="region of interest" description="Disordered" evidence="1">
    <location>
        <begin position="121"/>
        <end position="145"/>
    </location>
</feature>
<proteinExistence type="predicted"/>
<dbReference type="PANTHER" id="PTHR34655:SF2">
    <property type="entry name" value="PEROXIREDOXIN FAMILY PROTEIN"/>
    <property type="match status" value="1"/>
</dbReference>
<dbReference type="InterPro" id="IPR032836">
    <property type="entry name" value="DsrE2-like"/>
</dbReference>
<dbReference type="Proteomes" id="UP000700815">
    <property type="component" value="Unassembled WGS sequence"/>
</dbReference>
<organism evidence="3 4">
    <name type="scientific">Bifidobacterium miconis</name>
    <dbReference type="NCBI Taxonomy" id="2834435"/>
    <lineage>
        <taxon>Bacteria</taxon>
        <taxon>Bacillati</taxon>
        <taxon>Actinomycetota</taxon>
        <taxon>Actinomycetes</taxon>
        <taxon>Bifidobacteriales</taxon>
        <taxon>Bifidobacteriaceae</taxon>
        <taxon>Bifidobacterium</taxon>
    </lineage>
</organism>
<sequence>MAIALHGGFGEDESNEYRHITPGEFAALDRNTVTLLDLREPDEVIVHPIKGALNIPFGQIGQRLGLVPTGKPVVVFCRVGDWSEQVCEILADRGYEAINLDGGFAALRDAGYADDVTAADAQAGDAETSTTTGAAGDGTDAGAAGRAVDDATARNATAENDAAGELVSSVSAALPAPKTLHVDAKGLKCPGPIVAVADALRNEPAGTRLTVEATEDAFCSDIAVWAERTGNTLVSLTRDGSDGVIRAELEKGAANGTVNGAVANADGTSADATCPSCASASARTASAGGDVLHDKTFVVFSGDLDKTIAVFIMANGAAAMGRKVTIFFTFWGLNILRKPKRVRVSKNLIERMFGFMMPRGTRRLGLSRMNMGGIGATMIRWIMKSKNVASLEELMKQATDHGVRLVACQMSMDIMGIRKEELIDGVELGGVSTFLGAGETSDMSLFV</sequence>
<evidence type="ECO:0000313" key="3">
    <source>
        <dbReference type="EMBL" id="MBW3091676.1"/>
    </source>
</evidence>
<evidence type="ECO:0000313" key="4">
    <source>
        <dbReference type="Proteomes" id="UP000700815"/>
    </source>
</evidence>
<dbReference type="InterPro" id="IPR001763">
    <property type="entry name" value="Rhodanese-like_dom"/>
</dbReference>
<gene>
    <name evidence="3" type="ORF">KIH79_01650</name>
</gene>
<dbReference type="SMART" id="SM00450">
    <property type="entry name" value="RHOD"/>
    <property type="match status" value="1"/>
</dbReference>